<proteinExistence type="predicted"/>
<sequence length="149" mass="16729">MMAFFFNLRDNGEMPVASAVTDRWHVPQFSKIYDERVRQTRVAMLISSPEPLYDKDGPSVERLAVLAKEIDRFAKSKWASTEAKGAVDFFGMEAIESFVAILEFASSGAYATPTQRLKAYYEFDGEKIGALVPRGGQIDDNPRDYCVTV</sequence>
<name>A0A1I3P3T3_9RHOB</name>
<protein>
    <submittedName>
        <fullName evidence="1">Uncharacterized protein</fullName>
    </submittedName>
</protein>
<gene>
    <name evidence="1" type="ORF">SAMN04487991_1557</name>
</gene>
<evidence type="ECO:0000313" key="2">
    <source>
        <dbReference type="Proteomes" id="UP000199630"/>
    </source>
</evidence>
<reference evidence="2" key="1">
    <citation type="submission" date="2016-10" db="EMBL/GenBank/DDBJ databases">
        <authorList>
            <person name="Varghese N."/>
            <person name="Submissions S."/>
        </authorList>
    </citation>
    <scope>NUCLEOTIDE SEQUENCE [LARGE SCALE GENOMIC DNA]</scope>
    <source>
        <strain evidence="2">DSM 26471</strain>
    </source>
</reference>
<evidence type="ECO:0000313" key="1">
    <source>
        <dbReference type="EMBL" id="SFJ16215.1"/>
    </source>
</evidence>
<organism evidence="1 2">
    <name type="scientific">Celeribacter neptunius</name>
    <dbReference type="NCBI Taxonomy" id="588602"/>
    <lineage>
        <taxon>Bacteria</taxon>
        <taxon>Pseudomonadati</taxon>
        <taxon>Pseudomonadota</taxon>
        <taxon>Alphaproteobacteria</taxon>
        <taxon>Rhodobacterales</taxon>
        <taxon>Roseobacteraceae</taxon>
        <taxon>Celeribacter</taxon>
    </lineage>
</organism>
<dbReference type="AlphaFoldDB" id="A0A1I3P3T3"/>
<accession>A0A1I3P3T3</accession>
<dbReference type="Proteomes" id="UP000199630">
    <property type="component" value="Unassembled WGS sequence"/>
</dbReference>
<keyword evidence="2" id="KW-1185">Reference proteome</keyword>
<dbReference type="EMBL" id="FORH01000002">
    <property type="protein sequence ID" value="SFJ16215.1"/>
    <property type="molecule type" value="Genomic_DNA"/>
</dbReference>